<name>A0A4Z0PTM4_9BACT</name>
<evidence type="ECO:0000256" key="2">
    <source>
        <dbReference type="SAM" id="Phobius"/>
    </source>
</evidence>
<reference evidence="3 4" key="1">
    <citation type="submission" date="2019-04" db="EMBL/GenBank/DDBJ databases">
        <authorList>
            <person name="Feng G."/>
            <person name="Zhang J."/>
            <person name="Zhu H."/>
        </authorList>
    </citation>
    <scope>NUCLEOTIDE SEQUENCE [LARGE SCALE GENOMIC DNA]</scope>
    <source>
        <strain evidence="3 4">JCM 17223</strain>
    </source>
</reference>
<dbReference type="OrthoDB" id="9825693at2"/>
<keyword evidence="2" id="KW-0472">Membrane</keyword>
<dbReference type="Proteomes" id="UP000297739">
    <property type="component" value="Unassembled WGS sequence"/>
</dbReference>
<dbReference type="RefSeq" id="WP_135496240.1">
    <property type="nucleotide sequence ID" value="NZ_SRLD01000003.1"/>
</dbReference>
<feature type="transmembrane region" description="Helical" evidence="2">
    <location>
        <begin position="73"/>
        <end position="92"/>
    </location>
</feature>
<evidence type="ECO:0000313" key="4">
    <source>
        <dbReference type="Proteomes" id="UP000297739"/>
    </source>
</evidence>
<comment type="caution">
    <text evidence="3">The sequence shown here is derived from an EMBL/GenBank/DDBJ whole genome shotgun (WGS) entry which is preliminary data.</text>
</comment>
<protein>
    <submittedName>
        <fullName evidence="3">Uncharacterized protein</fullName>
    </submittedName>
</protein>
<dbReference type="EMBL" id="SRLD01000003">
    <property type="protein sequence ID" value="TGE19752.1"/>
    <property type="molecule type" value="Genomic_DNA"/>
</dbReference>
<evidence type="ECO:0000256" key="1">
    <source>
        <dbReference type="SAM" id="MobiDB-lite"/>
    </source>
</evidence>
<proteinExistence type="predicted"/>
<feature type="compositionally biased region" description="Low complexity" evidence="1">
    <location>
        <begin position="339"/>
        <end position="355"/>
    </location>
</feature>
<keyword evidence="2" id="KW-1133">Transmembrane helix</keyword>
<feature type="region of interest" description="Disordered" evidence="1">
    <location>
        <begin position="326"/>
        <end position="355"/>
    </location>
</feature>
<keyword evidence="2" id="KW-0812">Transmembrane</keyword>
<accession>A0A4Z0PTM4</accession>
<dbReference type="AlphaFoldDB" id="A0A4Z0PTM4"/>
<organism evidence="3 4">
    <name type="scientific">Hymenobacter elongatus</name>
    <dbReference type="NCBI Taxonomy" id="877208"/>
    <lineage>
        <taxon>Bacteria</taxon>
        <taxon>Pseudomonadati</taxon>
        <taxon>Bacteroidota</taxon>
        <taxon>Cytophagia</taxon>
        <taxon>Cytophagales</taxon>
        <taxon>Hymenobacteraceae</taxon>
        <taxon>Hymenobacter</taxon>
    </lineage>
</organism>
<evidence type="ECO:0000313" key="3">
    <source>
        <dbReference type="EMBL" id="TGE19752.1"/>
    </source>
</evidence>
<keyword evidence="4" id="KW-1185">Reference proteome</keyword>
<sequence length="355" mass="38681">MSIAALGILINVLPGLDFDLPTAGALTDYVWFAPSGELFLVCLGVTVVLLGTFYTLLGKTTLLPTEPPARKRVDIAIIVACFAVVFGSWLIMQGGKKQARTALHDSVIYLLKTNGWERISLLQIRQQFGISDPAHRASNSAIALNDSRLDRLLLEIGQENQDEDLELMAFDHSSLGFKLRAGSPVRDTLCADLYRCSSQIIAQYRRTALPARQVYFSTINNVLAPDWSSSFIVSALKAYPTIFKPQVSTKDGSIVAIEIDVAKWNTAISKAIANGSIPSKGREIKNEQDTIDCVLAMMPPRLGKLRDPALLRDLTEYYDQLERSKLPIVAPSPPPAVNTSTPTDPAAAPAVASNQ</sequence>
<gene>
    <name evidence="3" type="ORF">E5J99_03045</name>
</gene>
<feature type="transmembrane region" description="Helical" evidence="2">
    <location>
        <begin position="38"/>
        <end position="57"/>
    </location>
</feature>